<keyword evidence="2" id="KW-1185">Reference proteome</keyword>
<accession>A0ABQ0LC24</accession>
<protein>
    <submittedName>
        <fullName evidence="1">Uncharacterized protein</fullName>
    </submittedName>
</protein>
<evidence type="ECO:0000313" key="1">
    <source>
        <dbReference type="EMBL" id="GAT48679.1"/>
    </source>
</evidence>
<evidence type="ECO:0000313" key="2">
    <source>
        <dbReference type="Proteomes" id="UP000815677"/>
    </source>
</evidence>
<organism evidence="1 2">
    <name type="scientific">Mycena chlorophos</name>
    <name type="common">Agaric fungus</name>
    <name type="synonym">Agaricus chlorophos</name>
    <dbReference type="NCBI Taxonomy" id="658473"/>
    <lineage>
        <taxon>Eukaryota</taxon>
        <taxon>Fungi</taxon>
        <taxon>Dikarya</taxon>
        <taxon>Basidiomycota</taxon>
        <taxon>Agaricomycotina</taxon>
        <taxon>Agaricomycetes</taxon>
        <taxon>Agaricomycetidae</taxon>
        <taxon>Agaricales</taxon>
        <taxon>Marasmiineae</taxon>
        <taxon>Mycenaceae</taxon>
        <taxon>Mycena</taxon>
    </lineage>
</organism>
<gene>
    <name evidence="1" type="ORF">MCHLO_06058</name>
</gene>
<proteinExistence type="predicted"/>
<reference evidence="1" key="1">
    <citation type="submission" date="2014-09" db="EMBL/GenBank/DDBJ databases">
        <title>Genome sequence of the luminous mushroom Mycena chlorophos for searching fungal bioluminescence genes.</title>
        <authorList>
            <person name="Tanaka Y."/>
            <person name="Kasuga D."/>
            <person name="Oba Y."/>
            <person name="Hase S."/>
            <person name="Sato K."/>
            <person name="Oba Y."/>
            <person name="Sakakibara Y."/>
        </authorList>
    </citation>
    <scope>NUCLEOTIDE SEQUENCE</scope>
</reference>
<dbReference type="Proteomes" id="UP000815677">
    <property type="component" value="Unassembled WGS sequence"/>
</dbReference>
<dbReference type="EMBL" id="DF844841">
    <property type="protein sequence ID" value="GAT48679.1"/>
    <property type="molecule type" value="Genomic_DNA"/>
</dbReference>
<name>A0ABQ0LC24_MYCCL</name>
<sequence length="68" mass="7065">MANHTSSLAVIPGETSLESAQVVIAGTQQQTIAMFNPSNNVTITGGNFVIKVQAPPQPEPAEDDNAES</sequence>